<dbReference type="PANTHER" id="PTHR42756">
    <property type="entry name" value="TRANSCRIPTIONAL REGULATOR, MARR"/>
    <property type="match status" value="1"/>
</dbReference>
<dbReference type="SMART" id="SM00347">
    <property type="entry name" value="HTH_MARR"/>
    <property type="match status" value="1"/>
</dbReference>
<evidence type="ECO:0000313" key="6">
    <source>
        <dbReference type="Proteomes" id="UP001205920"/>
    </source>
</evidence>
<feature type="domain" description="HTH marR-type" evidence="4">
    <location>
        <begin position="7"/>
        <end position="142"/>
    </location>
</feature>
<evidence type="ECO:0000259" key="4">
    <source>
        <dbReference type="PROSITE" id="PS50995"/>
    </source>
</evidence>
<accession>A0AAW5HXI7</accession>
<keyword evidence="1" id="KW-0805">Transcription regulation</keyword>
<keyword evidence="6" id="KW-1185">Reference proteome</keyword>
<dbReference type="GO" id="GO:0003677">
    <property type="term" value="F:DNA binding"/>
    <property type="evidence" value="ECO:0007669"/>
    <property type="project" value="UniProtKB-KW"/>
</dbReference>
<dbReference type="PROSITE" id="PS50995">
    <property type="entry name" value="HTH_MARR_2"/>
    <property type="match status" value="1"/>
</dbReference>
<dbReference type="PANTHER" id="PTHR42756:SF1">
    <property type="entry name" value="TRANSCRIPTIONAL REPRESSOR OF EMRAB OPERON"/>
    <property type="match status" value="1"/>
</dbReference>
<dbReference type="EMBL" id="JAEUWV010000007">
    <property type="protein sequence ID" value="MCO6394580.1"/>
    <property type="molecule type" value="Genomic_DNA"/>
</dbReference>
<reference evidence="5 6" key="1">
    <citation type="submission" date="2021-01" db="EMBL/GenBank/DDBJ databases">
        <title>Identification and Characterization of Corynebacterium sp.</title>
        <authorList>
            <person name="Luo Q."/>
            <person name="Qu P."/>
            <person name="Chen Q."/>
        </authorList>
    </citation>
    <scope>NUCLEOTIDE SEQUENCE [LARGE SCALE GENOMIC DNA]</scope>
    <source>
        <strain evidence="5 6">MC-18</strain>
    </source>
</reference>
<evidence type="ECO:0000256" key="3">
    <source>
        <dbReference type="ARBA" id="ARBA00023163"/>
    </source>
</evidence>
<dbReference type="SUPFAM" id="SSF46785">
    <property type="entry name" value="Winged helix' DNA-binding domain"/>
    <property type="match status" value="1"/>
</dbReference>
<dbReference type="Pfam" id="PF01047">
    <property type="entry name" value="MarR"/>
    <property type="match status" value="1"/>
</dbReference>
<dbReference type="InterPro" id="IPR036390">
    <property type="entry name" value="WH_DNA-bd_sf"/>
</dbReference>
<evidence type="ECO:0000256" key="2">
    <source>
        <dbReference type="ARBA" id="ARBA00023125"/>
    </source>
</evidence>
<protein>
    <submittedName>
        <fullName evidence="5">MarR family transcriptional regulator</fullName>
    </submittedName>
</protein>
<name>A0AAW5HXI7_9CORY</name>
<dbReference type="Gene3D" id="1.10.10.10">
    <property type="entry name" value="Winged helix-like DNA-binding domain superfamily/Winged helix DNA-binding domain"/>
    <property type="match status" value="1"/>
</dbReference>
<dbReference type="InterPro" id="IPR023187">
    <property type="entry name" value="Tscrpt_reg_MarR-type_CS"/>
</dbReference>
<keyword evidence="3" id="KW-0804">Transcription</keyword>
<proteinExistence type="predicted"/>
<organism evidence="5 6">
    <name type="scientific">Corynebacterium lipophilum</name>
    <dbReference type="NCBI Taxonomy" id="2804918"/>
    <lineage>
        <taxon>Bacteria</taxon>
        <taxon>Bacillati</taxon>
        <taxon>Actinomycetota</taxon>
        <taxon>Actinomycetes</taxon>
        <taxon>Mycobacteriales</taxon>
        <taxon>Corynebacteriaceae</taxon>
        <taxon>Corynebacterium</taxon>
    </lineage>
</organism>
<evidence type="ECO:0000256" key="1">
    <source>
        <dbReference type="ARBA" id="ARBA00023015"/>
    </source>
</evidence>
<dbReference type="AlphaFoldDB" id="A0AAW5HXI7"/>
<dbReference type="Proteomes" id="UP001205920">
    <property type="component" value="Unassembled WGS sequence"/>
</dbReference>
<dbReference type="PROSITE" id="PS01117">
    <property type="entry name" value="HTH_MARR_1"/>
    <property type="match status" value="1"/>
</dbReference>
<keyword evidence="2" id="KW-0238">DNA-binding</keyword>
<dbReference type="GO" id="GO:0003700">
    <property type="term" value="F:DNA-binding transcription factor activity"/>
    <property type="evidence" value="ECO:0007669"/>
    <property type="project" value="InterPro"/>
</dbReference>
<dbReference type="InterPro" id="IPR036388">
    <property type="entry name" value="WH-like_DNA-bd_sf"/>
</dbReference>
<comment type="caution">
    <text evidence="5">The sequence shown here is derived from an EMBL/GenBank/DDBJ whole genome shotgun (WGS) entry which is preliminary data.</text>
</comment>
<dbReference type="InterPro" id="IPR000835">
    <property type="entry name" value="HTH_MarR-typ"/>
</dbReference>
<evidence type="ECO:0000313" key="5">
    <source>
        <dbReference type="EMBL" id="MCO6394580.1"/>
    </source>
</evidence>
<sequence>MADRPDPLELAQRIRPAMTSLYVAYFRNTERSDLTGPQLSILRRLEVEGPSRISHIATSEGVRMPTASNTINQLEKRGLVHRTRSAEDRRGVLVDLTDQGKRELRRVGKERTQYLADMLATLDDASLQQLDAATEAINTLADVYANPES</sequence>
<gene>
    <name evidence="5" type="ORF">JMN37_06270</name>
</gene>
<dbReference type="RefSeq" id="WP_070361721.1">
    <property type="nucleotide sequence ID" value="NZ_JAEUWV010000007.1"/>
</dbReference>